<dbReference type="Proteomes" id="UP001082703">
    <property type="component" value="Unassembled WGS sequence"/>
</dbReference>
<protein>
    <submittedName>
        <fullName evidence="1">Uncharacterized protein</fullName>
    </submittedName>
</protein>
<sequence>MPKDQTAVMCHNIAKYNREHQQPDLTPLEAAEMLEDIAVVSDLKAVDGKRSGVVKIGRVDAEDLRIAASYLRKIAAGEYKPVVHAHWKLVSESTQCDLVKCTHCGRSIAVARNVPLDEWRAAKPYCDQCGALMNGKSDDHA</sequence>
<name>A0ABT4BY08_9FIRM</name>
<comment type="caution">
    <text evidence="1">The sequence shown here is derived from an EMBL/GenBank/DDBJ whole genome shotgun (WGS) entry which is preliminary data.</text>
</comment>
<proteinExistence type="predicted"/>
<keyword evidence="2" id="KW-1185">Reference proteome</keyword>
<accession>A0ABT4BY08</accession>
<reference evidence="1 2" key="1">
    <citation type="submission" date="2022-11" db="EMBL/GenBank/DDBJ databases">
        <authorList>
            <person name="Caiyu Z."/>
        </authorList>
    </citation>
    <scope>NUCLEOTIDE SEQUENCE [LARGE SCALE GENOMIC DNA]</scope>
    <source>
        <strain evidence="1 2">YR-4</strain>
    </source>
</reference>
<evidence type="ECO:0000313" key="1">
    <source>
        <dbReference type="EMBL" id="MCY1715210.1"/>
    </source>
</evidence>
<gene>
    <name evidence="1" type="ORF">OUY18_13225</name>
</gene>
<evidence type="ECO:0000313" key="2">
    <source>
        <dbReference type="Proteomes" id="UP001082703"/>
    </source>
</evidence>
<dbReference type="EMBL" id="JAPOHA010000018">
    <property type="protein sequence ID" value="MCY1715210.1"/>
    <property type="molecule type" value="Genomic_DNA"/>
</dbReference>
<dbReference type="RefSeq" id="WP_268059247.1">
    <property type="nucleotide sequence ID" value="NZ_JAPOHA010000018.1"/>
</dbReference>
<organism evidence="1 2">
    <name type="scientific">Caproiciproducens galactitolivorans</name>
    <dbReference type="NCBI Taxonomy" id="642589"/>
    <lineage>
        <taxon>Bacteria</taxon>
        <taxon>Bacillati</taxon>
        <taxon>Bacillota</taxon>
        <taxon>Clostridia</taxon>
        <taxon>Eubacteriales</taxon>
        <taxon>Acutalibacteraceae</taxon>
        <taxon>Caproiciproducens</taxon>
    </lineage>
</organism>